<dbReference type="OrthoDB" id="8436846at2"/>
<dbReference type="SUPFAM" id="SSF141868">
    <property type="entry name" value="EAL domain-like"/>
    <property type="match status" value="1"/>
</dbReference>
<dbReference type="AlphaFoldDB" id="M2Z3B1"/>
<name>M2Z3B1_9PROT</name>
<dbReference type="RefSeq" id="WP_008619572.1">
    <property type="nucleotide sequence ID" value="NZ_AONQ01000050.1"/>
</dbReference>
<dbReference type="eggNOG" id="COG3706">
    <property type="taxonomic scope" value="Bacteria"/>
</dbReference>
<dbReference type="PATRIC" id="fig|1244869.3.peg.3273"/>
<gene>
    <name evidence="1" type="ORF">H261_16316</name>
</gene>
<comment type="caution">
    <text evidence="1">The sequence shown here is derived from an EMBL/GenBank/DDBJ whole genome shotgun (WGS) entry which is preliminary data.</text>
</comment>
<sequence length="394" mass="43043">MNAANNDDTKPAACGLAWRLHELLGATKAHEGRRLSFLALDPARKHFGHDWPRVSGKVHGLVATTLKSFLSEGDVYSAADEFSYIIMSSGRAASDFDKLMEDISSEISSRLTGKGIAKQLVAIIHLNADTDAHHGGERRISTLAAIDPKDHLNNIERIMEEADSNVVEFKIGDVKTALSPVLALGTMSTSAWACLASRVDEDDAAHFGYDVLPAEADPLLFAELDALTVEYAAKRLKEAADRHMIVQLPVHRITLSSKKYREMYLKICHGMLANRKERIVFDIHGIDEGTPSNRIAEFMQWLRPYGKSIAITLGIDFSTVAAFSGTGAVSIGTDIRALDDTAAIQKIGKFAGRAKAANMKCHIHGISSKFQAELCLKLDIDFMDGELILDTTLP</sequence>
<protein>
    <recommendedName>
        <fullName evidence="3">EAL domain-containing protein</fullName>
    </recommendedName>
</protein>
<dbReference type="STRING" id="1244869.H261_16316"/>
<reference evidence="1 2" key="1">
    <citation type="journal article" date="2014" name="Genome Announc.">
        <title>Draft Genome Sequence of Magnetospirillum sp. Strain SO-1, a Freshwater Magnetotactic Bacterium Isolated from the Ol'khovka River, Russia.</title>
        <authorList>
            <person name="Grouzdev D.S."/>
            <person name="Dziuba M.V."/>
            <person name="Sukhacheva M.S."/>
            <person name="Mardanov A.V."/>
            <person name="Beletskiy A.V."/>
            <person name="Kuznetsov B.B."/>
            <person name="Skryabin K.G."/>
        </authorList>
    </citation>
    <scope>NUCLEOTIDE SEQUENCE [LARGE SCALE GENOMIC DNA]</scope>
    <source>
        <strain evidence="1 2">SO-1</strain>
    </source>
</reference>
<accession>M2Z3B1</accession>
<dbReference type="EMBL" id="AONQ01000050">
    <property type="protein sequence ID" value="EME68845.1"/>
    <property type="molecule type" value="Genomic_DNA"/>
</dbReference>
<evidence type="ECO:0000313" key="2">
    <source>
        <dbReference type="Proteomes" id="UP000011744"/>
    </source>
</evidence>
<dbReference type="Gene3D" id="3.20.20.450">
    <property type="entry name" value="EAL domain"/>
    <property type="match status" value="1"/>
</dbReference>
<keyword evidence="2" id="KW-1185">Reference proteome</keyword>
<dbReference type="Proteomes" id="UP000011744">
    <property type="component" value="Unassembled WGS sequence"/>
</dbReference>
<organism evidence="1 2">
    <name type="scientific">Paramagnetospirillum caucaseum</name>
    <dbReference type="NCBI Taxonomy" id="1244869"/>
    <lineage>
        <taxon>Bacteria</taxon>
        <taxon>Pseudomonadati</taxon>
        <taxon>Pseudomonadota</taxon>
        <taxon>Alphaproteobacteria</taxon>
        <taxon>Rhodospirillales</taxon>
        <taxon>Magnetospirillaceae</taxon>
        <taxon>Paramagnetospirillum</taxon>
    </lineage>
</organism>
<evidence type="ECO:0008006" key="3">
    <source>
        <dbReference type="Google" id="ProtNLM"/>
    </source>
</evidence>
<evidence type="ECO:0000313" key="1">
    <source>
        <dbReference type="EMBL" id="EME68845.1"/>
    </source>
</evidence>
<dbReference type="InterPro" id="IPR035919">
    <property type="entry name" value="EAL_sf"/>
</dbReference>
<proteinExistence type="predicted"/>